<protein>
    <submittedName>
        <fullName evidence="1">PGAP1-domain-containing protein</fullName>
    </submittedName>
</protein>
<dbReference type="EMBL" id="MU117973">
    <property type="protein sequence ID" value="KAF9651729.1"/>
    <property type="molecule type" value="Genomic_DNA"/>
</dbReference>
<gene>
    <name evidence="1" type="ORF">BDM02DRAFT_524817</name>
</gene>
<keyword evidence="2" id="KW-1185">Reference proteome</keyword>
<comment type="caution">
    <text evidence="1">The sequence shown here is derived from an EMBL/GenBank/DDBJ whole genome shotgun (WGS) entry which is preliminary data.</text>
</comment>
<reference evidence="1" key="2">
    <citation type="journal article" date="2020" name="Nat. Commun.">
        <title>Large-scale genome sequencing of mycorrhizal fungi provides insights into the early evolution of symbiotic traits.</title>
        <authorList>
            <person name="Miyauchi S."/>
            <person name="Kiss E."/>
            <person name="Kuo A."/>
            <person name="Drula E."/>
            <person name="Kohler A."/>
            <person name="Sanchez-Garcia M."/>
            <person name="Morin E."/>
            <person name="Andreopoulos B."/>
            <person name="Barry K.W."/>
            <person name="Bonito G."/>
            <person name="Buee M."/>
            <person name="Carver A."/>
            <person name="Chen C."/>
            <person name="Cichocki N."/>
            <person name="Clum A."/>
            <person name="Culley D."/>
            <person name="Crous P.W."/>
            <person name="Fauchery L."/>
            <person name="Girlanda M."/>
            <person name="Hayes R.D."/>
            <person name="Keri Z."/>
            <person name="LaButti K."/>
            <person name="Lipzen A."/>
            <person name="Lombard V."/>
            <person name="Magnuson J."/>
            <person name="Maillard F."/>
            <person name="Murat C."/>
            <person name="Nolan M."/>
            <person name="Ohm R.A."/>
            <person name="Pangilinan J."/>
            <person name="Pereira M.F."/>
            <person name="Perotto S."/>
            <person name="Peter M."/>
            <person name="Pfister S."/>
            <person name="Riley R."/>
            <person name="Sitrit Y."/>
            <person name="Stielow J.B."/>
            <person name="Szollosi G."/>
            <person name="Zifcakova L."/>
            <person name="Stursova M."/>
            <person name="Spatafora J.W."/>
            <person name="Tedersoo L."/>
            <person name="Vaario L.M."/>
            <person name="Yamada A."/>
            <person name="Yan M."/>
            <person name="Wang P."/>
            <person name="Xu J."/>
            <person name="Bruns T."/>
            <person name="Baldrian P."/>
            <person name="Vilgalys R."/>
            <person name="Dunand C."/>
            <person name="Henrissat B."/>
            <person name="Grigoriev I.V."/>
            <person name="Hibbett D."/>
            <person name="Nagy L.G."/>
            <person name="Martin F.M."/>
        </authorList>
    </citation>
    <scope>NUCLEOTIDE SEQUENCE</scope>
    <source>
        <strain evidence="1">P2</strain>
    </source>
</reference>
<proteinExistence type="predicted"/>
<reference evidence="1" key="1">
    <citation type="submission" date="2019-10" db="EMBL/GenBank/DDBJ databases">
        <authorList>
            <consortium name="DOE Joint Genome Institute"/>
            <person name="Kuo A."/>
            <person name="Miyauchi S."/>
            <person name="Kiss E."/>
            <person name="Drula E."/>
            <person name="Kohler A."/>
            <person name="Sanchez-Garcia M."/>
            <person name="Andreopoulos B."/>
            <person name="Barry K.W."/>
            <person name="Bonito G."/>
            <person name="Buee M."/>
            <person name="Carver A."/>
            <person name="Chen C."/>
            <person name="Cichocki N."/>
            <person name="Clum A."/>
            <person name="Culley D."/>
            <person name="Crous P.W."/>
            <person name="Fauchery L."/>
            <person name="Girlanda M."/>
            <person name="Hayes R."/>
            <person name="Keri Z."/>
            <person name="Labutti K."/>
            <person name="Lipzen A."/>
            <person name="Lombard V."/>
            <person name="Magnuson J."/>
            <person name="Maillard F."/>
            <person name="Morin E."/>
            <person name="Murat C."/>
            <person name="Nolan M."/>
            <person name="Ohm R."/>
            <person name="Pangilinan J."/>
            <person name="Pereira M."/>
            <person name="Perotto S."/>
            <person name="Peter M."/>
            <person name="Riley R."/>
            <person name="Sitrit Y."/>
            <person name="Stielow B."/>
            <person name="Szollosi G."/>
            <person name="Zifcakova L."/>
            <person name="Stursova M."/>
            <person name="Spatafora J.W."/>
            <person name="Tedersoo L."/>
            <person name="Vaario L.-M."/>
            <person name="Yamada A."/>
            <person name="Yan M."/>
            <person name="Wang P."/>
            <person name="Xu J."/>
            <person name="Bruns T."/>
            <person name="Baldrian P."/>
            <person name="Vilgalys R."/>
            <person name="Henrissat B."/>
            <person name="Grigoriev I.V."/>
            <person name="Hibbett D."/>
            <person name="Nagy L.G."/>
            <person name="Martin F.M."/>
        </authorList>
    </citation>
    <scope>NUCLEOTIDE SEQUENCE</scope>
    <source>
        <strain evidence="1">P2</strain>
    </source>
</reference>
<accession>A0ACB6ZQC0</accession>
<evidence type="ECO:0000313" key="2">
    <source>
        <dbReference type="Proteomes" id="UP000886501"/>
    </source>
</evidence>
<dbReference type="Proteomes" id="UP000886501">
    <property type="component" value="Unassembled WGS sequence"/>
</dbReference>
<name>A0ACB6ZQC0_THEGA</name>
<sequence>MNHSMLSILLGVFTAIAIFTCFRASTQAPDQLSLQGCRMSYMSPSYILQSGFNASWTSLGGRYSLWLYREVGWENNQPSGMPVLFIPGNAGSSHQVRSIASSAARQYFSSPYVISPDFSSRSPASKPLDIFAVEFNEDLSAFHGPTLLSERTYVLDATHYILSQYPPNTSIVIMGHSMGGVVATSLLPSPDISAIITMSTPHTLPPARFDNRIEDIYSTNHKHLTSDPTPIVSICGGATDMMVPSESCILPEPSTQGIFRKTIFSSGMERCWTGIGHREMVWCHQVRWQVARAALELSALAPSPSTSATRVILDAWLRNGQEAPPIPNPSVPSAENIQIEVIPELETDYPAGPMLRLVNPAFHGSKVFYLRLPKPPEDGEWNKNQSSLLVYLAGGTIGSISPFKPGPLRASIFRCSSPGEFLARHCTALPPATLRLLPVTHPDQEFPVPRAGSDETEGIVFFEGEIPVESADSWVAIKVDGANGSGWIIGGFTDDSFHVRSNASPSSVLFGSATVALPKPPSGHIPLKTDITFPNVLANVLLVYRLTPKFASHSCKDTLLPPLLVHSTPVESHYHRIHPSTSPPYRQAFLHFHSSAPYIHTSFSNKGLNLTLHTSGEQETCYPESIAITIDWWTSIGRWGYRYWPVLMTWSIGIVSLVFWQGLRGVVNERGTPLPTLDHALSTFIELLLPRLIFISFLIAILSLPTPGYLGLSGVPLFAFLAPILVLLSTGLVIITSWLLSLLTYLAAAVSSAVERVVRGKDGERDPPMRTRRLRTTIGSISIVFLLVFFLVPWQVAFLGSYLIIFHTTVSSSSPPWKRVSHKSKASSFSAYPPSPSSPSPPSPPSRSTSQTRTESHLNNQIHNHTFLTYLLLLTTLLLPLSAPVLAVWVRTLSTAGYTTPFDGDHNFLYVAPWLLVADWAWTCVRKRGSVKMFETESVVQTAAMTWSFLMITSIAFMYGPRYTYLISNFTSAGLGIIFCVCVGRRYIESG</sequence>
<organism evidence="1 2">
    <name type="scientific">Thelephora ganbajun</name>
    <name type="common">Ganba fungus</name>
    <dbReference type="NCBI Taxonomy" id="370292"/>
    <lineage>
        <taxon>Eukaryota</taxon>
        <taxon>Fungi</taxon>
        <taxon>Dikarya</taxon>
        <taxon>Basidiomycota</taxon>
        <taxon>Agaricomycotina</taxon>
        <taxon>Agaricomycetes</taxon>
        <taxon>Thelephorales</taxon>
        <taxon>Thelephoraceae</taxon>
        <taxon>Thelephora</taxon>
    </lineage>
</organism>
<evidence type="ECO:0000313" key="1">
    <source>
        <dbReference type="EMBL" id="KAF9651729.1"/>
    </source>
</evidence>